<gene>
    <name evidence="2" type="ORF">PWN146_03236</name>
</gene>
<dbReference type="PANTHER" id="PTHR35894">
    <property type="entry name" value="GENERAL SECRETION PATHWAY PROTEIN A-RELATED"/>
    <property type="match status" value="1"/>
</dbReference>
<dbReference type="CDD" id="cd00093">
    <property type="entry name" value="HTH_XRE"/>
    <property type="match status" value="1"/>
</dbReference>
<evidence type="ECO:0000313" key="2">
    <source>
        <dbReference type="EMBL" id="SAY44526.1"/>
    </source>
</evidence>
<dbReference type="InterPro" id="IPR003593">
    <property type="entry name" value="AAA+_ATPase"/>
</dbReference>
<proteinExistence type="predicted"/>
<dbReference type="GO" id="GO:0016887">
    <property type="term" value="F:ATP hydrolysis activity"/>
    <property type="evidence" value="ECO:0007669"/>
    <property type="project" value="InterPro"/>
</dbReference>
<evidence type="ECO:0000259" key="1">
    <source>
        <dbReference type="PROSITE" id="PS50943"/>
    </source>
</evidence>
<dbReference type="Pfam" id="PF13401">
    <property type="entry name" value="AAA_22"/>
    <property type="match status" value="1"/>
</dbReference>
<sequence length="399" mass="44084">MLVLKQRLQQHGLTQSALASAVGISEAALAQIVNHNQWPKQESDAVRERICTVLEKQGMTTAGCFEVVRESETPSRTGTTTTFSSSIIHEDDDMILRKQVLTPAAKKHFGLVRNPFDDYALRSSDDVFKSPDIHYVREAMYQTARFGGFLAVVGESGSGKSTLRRDLIDRIRNSGDDITVIEPYVLAMEDNDRTGQTLKAASIAEAIIREVAPTERPKLSREARFSQVHRVLKENARASSAGGRDNAHVLIIEEAHSLPQPTLKHLKRFLELEDGHRKLLSIILIGQPELELSLSGRNAAVREVVQRCEVVNLPHLGDNLEAFLAFKFQRVGGDVARVLDASAINEIRNRLCLSRNGGRETVSLLYPLAIANLVTAAMNMAARDDIPRVDANVIKLTGK</sequence>
<dbReference type="Gene3D" id="3.40.50.300">
    <property type="entry name" value="P-loop containing nucleotide triphosphate hydrolases"/>
    <property type="match status" value="1"/>
</dbReference>
<accession>A0A1C3HHI8</accession>
<dbReference type="PROSITE" id="PS50943">
    <property type="entry name" value="HTH_CROC1"/>
    <property type="match status" value="1"/>
</dbReference>
<dbReference type="PANTHER" id="PTHR35894:SF1">
    <property type="entry name" value="PHOSPHORIBULOKINASE _ URIDINE KINASE FAMILY"/>
    <property type="match status" value="1"/>
</dbReference>
<dbReference type="AlphaFoldDB" id="A0A1C3HHI8"/>
<dbReference type="InterPro" id="IPR049945">
    <property type="entry name" value="AAA_22"/>
</dbReference>
<dbReference type="SUPFAM" id="SSF52540">
    <property type="entry name" value="P-loop containing nucleoside triphosphate hydrolases"/>
    <property type="match status" value="1"/>
</dbReference>
<dbReference type="InterPro" id="IPR001387">
    <property type="entry name" value="Cro/C1-type_HTH"/>
</dbReference>
<dbReference type="InterPro" id="IPR027417">
    <property type="entry name" value="P-loop_NTPase"/>
</dbReference>
<dbReference type="InterPro" id="IPR052026">
    <property type="entry name" value="ExeA_AAA_ATPase_DNA-bind"/>
</dbReference>
<dbReference type="EMBL" id="LT575490">
    <property type="protein sequence ID" value="SAY44526.1"/>
    <property type="molecule type" value="Genomic_DNA"/>
</dbReference>
<dbReference type="GO" id="GO:0003677">
    <property type="term" value="F:DNA binding"/>
    <property type="evidence" value="ECO:0007669"/>
    <property type="project" value="InterPro"/>
</dbReference>
<dbReference type="SMART" id="SM00382">
    <property type="entry name" value="AAA"/>
    <property type="match status" value="1"/>
</dbReference>
<dbReference type="Pfam" id="PF01381">
    <property type="entry name" value="HTH_3"/>
    <property type="match status" value="1"/>
</dbReference>
<name>A0A1C3HHI8_SERMA</name>
<reference evidence="2" key="1">
    <citation type="submission" date="2016-05" db="EMBL/GenBank/DDBJ databases">
        <authorList>
            <person name="Cock P.J.A."/>
            <person name="Cock P.J.A."/>
        </authorList>
    </citation>
    <scope>NUCLEOTIDE SEQUENCE</scope>
    <source>
        <strain evidence="2">PWN146_assembly</strain>
    </source>
</reference>
<dbReference type="InterPro" id="IPR010982">
    <property type="entry name" value="Lambda_DNA-bd_dom_sf"/>
</dbReference>
<feature type="domain" description="HTH cro/C1-type" evidence="1">
    <location>
        <begin position="4"/>
        <end position="34"/>
    </location>
</feature>
<dbReference type="SUPFAM" id="SSF47413">
    <property type="entry name" value="lambda repressor-like DNA-binding domains"/>
    <property type="match status" value="1"/>
</dbReference>
<protein>
    <recommendedName>
        <fullName evidence="1">HTH cro/C1-type domain-containing protein</fullName>
    </recommendedName>
</protein>
<organism evidence="2">
    <name type="scientific">Serratia marcescens</name>
    <dbReference type="NCBI Taxonomy" id="615"/>
    <lineage>
        <taxon>Bacteria</taxon>
        <taxon>Pseudomonadati</taxon>
        <taxon>Pseudomonadota</taxon>
        <taxon>Gammaproteobacteria</taxon>
        <taxon>Enterobacterales</taxon>
        <taxon>Yersiniaceae</taxon>
        <taxon>Serratia</taxon>
    </lineage>
</organism>